<feature type="transmembrane region" description="Helical" evidence="1">
    <location>
        <begin position="344"/>
        <end position="367"/>
    </location>
</feature>
<gene>
    <name evidence="2" type="ORF">C8A05DRAFT_17551</name>
</gene>
<sequence length="370" mass="38233">MTRAKEAAAEAVTAAAVPVDASAAAAVAAAAPAGTAEESSSSSGETGESKKLLSGCAAAVAQLPGAVQFALAVVLSFALQELGRVVVGRASEGEVGGILREADSRMGRGGFVLVAWRLFTLVLGWLGDYDGYDLAALALLSHGPATFLVSVFYGIRTLIAGAYLAVEVVSAFVPFLLFRQLSGAHSAAPGIPNRDIVVDRGIQALTSAQSALVYSVVVFLAGRYLLPDVLVLYFEGIPTITPAADAAFLGFGNATTQLFSLLFGLAARTFIFTPLVATARTAEDERNAEFNPVSATLAQTVAWNLWGYTTRTKVSLVRTAVAMLVTAVGTYLDTALAIKGVEPYGAAVYAAVWVTAALVTGLSLRYVGSV</sequence>
<protein>
    <submittedName>
        <fullName evidence="2">Uncharacterized protein</fullName>
    </submittedName>
</protein>
<name>A0AAN6RRS4_9PEZI</name>
<keyword evidence="3" id="KW-1185">Reference proteome</keyword>
<keyword evidence="1" id="KW-1133">Transmembrane helix</keyword>
<proteinExistence type="predicted"/>
<evidence type="ECO:0000313" key="2">
    <source>
        <dbReference type="EMBL" id="KAK3900108.1"/>
    </source>
</evidence>
<keyword evidence="1" id="KW-0812">Transmembrane</keyword>
<feature type="transmembrane region" description="Helical" evidence="1">
    <location>
        <begin position="316"/>
        <end position="338"/>
    </location>
</feature>
<feature type="transmembrane region" description="Helical" evidence="1">
    <location>
        <begin position="258"/>
        <end position="277"/>
    </location>
</feature>
<reference evidence="2" key="2">
    <citation type="submission" date="2023-05" db="EMBL/GenBank/DDBJ databases">
        <authorList>
            <consortium name="Lawrence Berkeley National Laboratory"/>
            <person name="Steindorff A."/>
            <person name="Hensen N."/>
            <person name="Bonometti L."/>
            <person name="Westerberg I."/>
            <person name="Brannstrom I.O."/>
            <person name="Guillou S."/>
            <person name="Cros-Aarteil S."/>
            <person name="Calhoun S."/>
            <person name="Haridas S."/>
            <person name="Kuo A."/>
            <person name="Mondo S."/>
            <person name="Pangilinan J."/>
            <person name="Riley R."/>
            <person name="Labutti K."/>
            <person name="Andreopoulos B."/>
            <person name="Lipzen A."/>
            <person name="Chen C."/>
            <person name="Yanf M."/>
            <person name="Daum C."/>
            <person name="Ng V."/>
            <person name="Clum A."/>
            <person name="Ohm R."/>
            <person name="Martin F."/>
            <person name="Silar P."/>
            <person name="Natvig D."/>
            <person name="Lalanne C."/>
            <person name="Gautier V."/>
            <person name="Ament-Velasquez S.L."/>
            <person name="Kruys A."/>
            <person name="Hutchinson M.I."/>
            <person name="Powell A.J."/>
            <person name="Barry K."/>
            <person name="Miller A.N."/>
            <person name="Grigoriev I.V."/>
            <person name="Debuchy R."/>
            <person name="Gladieux P."/>
            <person name="Thoren M.H."/>
            <person name="Johannesson H."/>
        </authorList>
    </citation>
    <scope>NUCLEOTIDE SEQUENCE</scope>
    <source>
        <strain evidence="2">CBS 103.79</strain>
    </source>
</reference>
<dbReference type="Proteomes" id="UP001303889">
    <property type="component" value="Unassembled WGS sequence"/>
</dbReference>
<keyword evidence="1" id="KW-0472">Membrane</keyword>
<dbReference type="EMBL" id="MU855705">
    <property type="protein sequence ID" value="KAK3900108.1"/>
    <property type="molecule type" value="Genomic_DNA"/>
</dbReference>
<dbReference type="AlphaFoldDB" id="A0AAN6RRS4"/>
<comment type="caution">
    <text evidence="2">The sequence shown here is derived from an EMBL/GenBank/DDBJ whole genome shotgun (WGS) entry which is preliminary data.</text>
</comment>
<evidence type="ECO:0000313" key="3">
    <source>
        <dbReference type="Proteomes" id="UP001303889"/>
    </source>
</evidence>
<reference evidence="2" key="1">
    <citation type="journal article" date="2023" name="Mol. Phylogenet. Evol.">
        <title>Genome-scale phylogeny and comparative genomics of the fungal order Sordariales.</title>
        <authorList>
            <person name="Hensen N."/>
            <person name="Bonometti L."/>
            <person name="Westerberg I."/>
            <person name="Brannstrom I.O."/>
            <person name="Guillou S."/>
            <person name="Cros-Aarteil S."/>
            <person name="Calhoun S."/>
            <person name="Haridas S."/>
            <person name="Kuo A."/>
            <person name="Mondo S."/>
            <person name="Pangilinan J."/>
            <person name="Riley R."/>
            <person name="LaButti K."/>
            <person name="Andreopoulos B."/>
            <person name="Lipzen A."/>
            <person name="Chen C."/>
            <person name="Yan M."/>
            <person name="Daum C."/>
            <person name="Ng V."/>
            <person name="Clum A."/>
            <person name="Steindorff A."/>
            <person name="Ohm R.A."/>
            <person name="Martin F."/>
            <person name="Silar P."/>
            <person name="Natvig D.O."/>
            <person name="Lalanne C."/>
            <person name="Gautier V."/>
            <person name="Ament-Velasquez S.L."/>
            <person name="Kruys A."/>
            <person name="Hutchinson M.I."/>
            <person name="Powell A.J."/>
            <person name="Barry K."/>
            <person name="Miller A.N."/>
            <person name="Grigoriev I.V."/>
            <person name="Debuchy R."/>
            <person name="Gladieux P."/>
            <person name="Hiltunen Thoren M."/>
            <person name="Johannesson H."/>
        </authorList>
    </citation>
    <scope>NUCLEOTIDE SEQUENCE</scope>
    <source>
        <strain evidence="2">CBS 103.79</strain>
    </source>
</reference>
<organism evidence="2 3">
    <name type="scientific">Staphylotrichum tortipilum</name>
    <dbReference type="NCBI Taxonomy" id="2831512"/>
    <lineage>
        <taxon>Eukaryota</taxon>
        <taxon>Fungi</taxon>
        <taxon>Dikarya</taxon>
        <taxon>Ascomycota</taxon>
        <taxon>Pezizomycotina</taxon>
        <taxon>Sordariomycetes</taxon>
        <taxon>Sordariomycetidae</taxon>
        <taxon>Sordariales</taxon>
        <taxon>Chaetomiaceae</taxon>
        <taxon>Staphylotrichum</taxon>
    </lineage>
</organism>
<accession>A0AAN6RRS4</accession>
<feature type="transmembrane region" description="Helical" evidence="1">
    <location>
        <begin position="109"/>
        <end position="126"/>
    </location>
</feature>
<evidence type="ECO:0000256" key="1">
    <source>
        <dbReference type="SAM" id="Phobius"/>
    </source>
</evidence>